<dbReference type="PANTHER" id="PTHR34185:SF1">
    <property type="entry name" value="DIADENYLATE CYCLASE"/>
    <property type="match status" value="1"/>
</dbReference>
<keyword evidence="3 10" id="KW-0808">Transferase</keyword>
<feature type="transmembrane region" description="Helical" evidence="10">
    <location>
        <begin position="42"/>
        <end position="60"/>
    </location>
</feature>
<dbReference type="PATRIC" id="fig|1125725.3.peg.173"/>
<evidence type="ECO:0000313" key="14">
    <source>
        <dbReference type="Proteomes" id="UP000016412"/>
    </source>
</evidence>
<dbReference type="GO" id="GO:0106408">
    <property type="term" value="F:diadenylate cyclase activity"/>
    <property type="evidence" value="ECO:0007669"/>
    <property type="project" value="UniProtKB-EC"/>
</dbReference>
<comment type="function">
    <text evidence="10">Catalyzes the condensation of 2 ATP molecules into cyclic di-AMP (c-di-AMP), a second messenger used to regulate differing processes in different bacteria.</text>
</comment>
<evidence type="ECO:0000256" key="5">
    <source>
        <dbReference type="ARBA" id="ARBA00022695"/>
    </source>
</evidence>
<dbReference type="PIRSF" id="PIRSF004793">
    <property type="entry name" value="UCP004793"/>
    <property type="match status" value="1"/>
</dbReference>
<feature type="transmembrane region" description="Helical" evidence="10">
    <location>
        <begin position="13"/>
        <end position="30"/>
    </location>
</feature>
<keyword evidence="8 10" id="KW-1133">Transmembrane helix</keyword>
<keyword evidence="5 10" id="KW-0548">Nucleotidyltransferase</keyword>
<feature type="domain" description="DAC" evidence="11">
    <location>
        <begin position="84"/>
        <end position="240"/>
    </location>
</feature>
<proteinExistence type="inferred from homology"/>
<evidence type="ECO:0000256" key="8">
    <source>
        <dbReference type="ARBA" id="ARBA00022989"/>
    </source>
</evidence>
<dbReference type="NCBIfam" id="TIGR00159">
    <property type="entry name" value="diadenylate cyclase CdaA"/>
    <property type="match status" value="1"/>
</dbReference>
<dbReference type="eggNOG" id="COG1624">
    <property type="taxonomic scope" value="Bacteria"/>
</dbReference>
<dbReference type="STRING" id="1125725.HMPREF1325_0212"/>
<comment type="similarity">
    <text evidence="10">Belongs to the adenylate cyclase family. DacA/CdaA subfamily.</text>
</comment>
<keyword evidence="6 10" id="KW-0547">Nucleotide-binding</keyword>
<dbReference type="PROSITE" id="PS51794">
    <property type="entry name" value="DAC"/>
    <property type="match status" value="1"/>
</dbReference>
<dbReference type="InterPro" id="IPR034701">
    <property type="entry name" value="CdaA"/>
</dbReference>
<dbReference type="EMBL" id="AVQI01000080">
    <property type="protein sequence ID" value="ERJ98582.1"/>
    <property type="molecule type" value="Genomic_DNA"/>
</dbReference>
<dbReference type="OrthoDB" id="9807385at2"/>
<comment type="subunit">
    <text evidence="10">Probably a homodimer.</text>
</comment>
<evidence type="ECO:0000313" key="12">
    <source>
        <dbReference type="EMBL" id="ERF61811.1"/>
    </source>
</evidence>
<dbReference type="Gene3D" id="3.40.1700.10">
    <property type="entry name" value="DNA integrity scanning protein, DisA, N-terminal domain"/>
    <property type="match status" value="1"/>
</dbReference>
<organism evidence="12 14">
    <name type="scientific">Treponema socranskii subsp. socranskii VPI DR56BR1116 = ATCC 35536</name>
    <dbReference type="NCBI Taxonomy" id="1125725"/>
    <lineage>
        <taxon>Bacteria</taxon>
        <taxon>Pseudomonadati</taxon>
        <taxon>Spirochaetota</taxon>
        <taxon>Spirochaetia</taxon>
        <taxon>Spirochaetales</taxon>
        <taxon>Treponemataceae</taxon>
        <taxon>Treponema</taxon>
    </lineage>
</organism>
<gene>
    <name evidence="10" type="primary">dacA</name>
    <name evidence="13" type="ORF">HMPREF0860_0247</name>
    <name evidence="12" type="ORF">HMPREF1325_0212</name>
</gene>
<evidence type="ECO:0000256" key="10">
    <source>
        <dbReference type="HAMAP-Rule" id="MF_01499"/>
    </source>
</evidence>
<dbReference type="GO" id="GO:0006171">
    <property type="term" value="P:cAMP biosynthetic process"/>
    <property type="evidence" value="ECO:0007669"/>
    <property type="project" value="InterPro"/>
</dbReference>
<dbReference type="SUPFAM" id="SSF143597">
    <property type="entry name" value="YojJ-like"/>
    <property type="match status" value="1"/>
</dbReference>
<dbReference type="InterPro" id="IPR036888">
    <property type="entry name" value="DNA_integrity_DisA_N_sf"/>
</dbReference>
<evidence type="ECO:0000256" key="2">
    <source>
        <dbReference type="ARBA" id="ARBA00022475"/>
    </source>
</evidence>
<sequence>MKSLDSLRAAYDYIRLILDIGILTFILYKAYELIVKTNGMQIIRAAVIVGLAYAASIFLHLETLQWILNVMGPGFLIAFAIVFQPEMRKLFLKLGQSRWFAFGSRSKHTYVDSVLIAAEILSKQKRGMLVVFERHTKMDDILNTGTKLNADLSSSLLVTIFGMDTPLHDGACFVLGGKLLAAGCFLPLSEQYDIKKTFGTRHRAALGLSEVSDAVVLVVSEETGAISLAYDSKLHYDLTMTELTKILENLLEITPDAYQVEDTIDESKAAV</sequence>
<dbReference type="AlphaFoldDB" id="U1FQN7"/>
<evidence type="ECO:0000259" key="11">
    <source>
        <dbReference type="PROSITE" id="PS51794"/>
    </source>
</evidence>
<evidence type="ECO:0000313" key="13">
    <source>
        <dbReference type="EMBL" id="ERJ98582.1"/>
    </source>
</evidence>
<dbReference type="Pfam" id="PF02457">
    <property type="entry name" value="DAC"/>
    <property type="match status" value="1"/>
</dbReference>
<dbReference type="EC" id="2.7.7.85" evidence="10"/>
<evidence type="ECO:0000256" key="4">
    <source>
        <dbReference type="ARBA" id="ARBA00022692"/>
    </source>
</evidence>
<evidence type="ECO:0000313" key="15">
    <source>
        <dbReference type="Proteomes" id="UP000016646"/>
    </source>
</evidence>
<comment type="caution">
    <text evidence="12">The sequence shown here is derived from an EMBL/GenBank/DDBJ whole genome shotgun (WGS) entry which is preliminary data.</text>
</comment>
<dbReference type="EMBL" id="AUZJ01000004">
    <property type="protein sequence ID" value="ERF61811.1"/>
    <property type="molecule type" value="Genomic_DNA"/>
</dbReference>
<dbReference type="HAMAP" id="MF_01499">
    <property type="entry name" value="DacA"/>
    <property type="match status" value="1"/>
</dbReference>
<evidence type="ECO:0000256" key="9">
    <source>
        <dbReference type="ARBA" id="ARBA00023136"/>
    </source>
</evidence>
<dbReference type="RefSeq" id="WP_021329237.1">
    <property type="nucleotide sequence ID" value="NZ_AUZJ01000004.1"/>
</dbReference>
<dbReference type="InterPro" id="IPR003390">
    <property type="entry name" value="DNA_integrity_scan_DisA_N"/>
</dbReference>
<keyword evidence="2 10" id="KW-1003">Cell membrane</keyword>
<dbReference type="FunFam" id="3.40.1700.10:FF:000002">
    <property type="entry name" value="Diadenylate cyclase"/>
    <property type="match status" value="1"/>
</dbReference>
<evidence type="ECO:0000256" key="7">
    <source>
        <dbReference type="ARBA" id="ARBA00022840"/>
    </source>
</evidence>
<keyword evidence="4 10" id="KW-0812">Transmembrane</keyword>
<keyword evidence="7 10" id="KW-0067">ATP-binding</keyword>
<accession>U1FQN7</accession>
<feature type="transmembrane region" description="Helical" evidence="10">
    <location>
        <begin position="66"/>
        <end position="83"/>
    </location>
</feature>
<protein>
    <recommendedName>
        <fullName evidence="10">Diadenylate cyclase</fullName>
        <shortName evidence="10">DAC</shortName>
        <ecNumber evidence="10">2.7.7.85</ecNumber>
    </recommendedName>
    <alternativeName>
        <fullName evidence="10">Cyclic-di-AMP synthase</fullName>
        <shortName evidence="10">c-di-AMP synthase</shortName>
    </alternativeName>
</protein>
<evidence type="ECO:0000256" key="6">
    <source>
        <dbReference type="ARBA" id="ARBA00022741"/>
    </source>
</evidence>
<reference evidence="14 15" key="1">
    <citation type="submission" date="2013-08" db="EMBL/GenBank/DDBJ databases">
        <authorList>
            <person name="Durkin A.S."/>
            <person name="Haft D.R."/>
            <person name="McCorrison J."/>
            <person name="Torralba M."/>
            <person name="Gillis M."/>
            <person name="Haft D.H."/>
            <person name="Methe B."/>
            <person name="Sutton G."/>
            <person name="Nelson K.E."/>
        </authorList>
    </citation>
    <scope>NUCLEOTIDE SEQUENCE [LARGE SCALE GENOMIC DNA]</scope>
    <source>
        <strain evidence="13 15">ATCC 35536</strain>
        <strain evidence="12 14">VPI DR56BR1116</strain>
    </source>
</reference>
<dbReference type="GO" id="GO:0004016">
    <property type="term" value="F:adenylate cyclase activity"/>
    <property type="evidence" value="ECO:0007669"/>
    <property type="project" value="UniProtKB-UniRule"/>
</dbReference>
<keyword evidence="9 10" id="KW-0472">Membrane</keyword>
<keyword evidence="15" id="KW-1185">Reference proteome</keyword>
<dbReference type="PANTHER" id="PTHR34185">
    <property type="entry name" value="DIADENYLATE CYCLASE"/>
    <property type="match status" value="1"/>
</dbReference>
<evidence type="ECO:0000256" key="3">
    <source>
        <dbReference type="ARBA" id="ARBA00022679"/>
    </source>
</evidence>
<comment type="caution">
    <text evidence="10">Lacks conserved residue(s) required for the propagation of feature annotation.</text>
</comment>
<name>U1FQN7_TRESO</name>
<dbReference type="InterPro" id="IPR014046">
    <property type="entry name" value="C-di-AMP_synthase"/>
</dbReference>
<comment type="catalytic activity">
    <reaction evidence="1 10">
        <text>2 ATP = 3',3'-c-di-AMP + 2 diphosphate</text>
        <dbReference type="Rhea" id="RHEA:35655"/>
        <dbReference type="ChEBI" id="CHEBI:30616"/>
        <dbReference type="ChEBI" id="CHEBI:33019"/>
        <dbReference type="ChEBI" id="CHEBI:71500"/>
        <dbReference type="EC" id="2.7.7.85"/>
    </reaction>
</comment>
<evidence type="ECO:0000256" key="1">
    <source>
        <dbReference type="ARBA" id="ARBA00000877"/>
    </source>
</evidence>
<dbReference type="GO" id="GO:0005524">
    <property type="term" value="F:ATP binding"/>
    <property type="evidence" value="ECO:0007669"/>
    <property type="project" value="UniProtKB-UniRule"/>
</dbReference>
<dbReference type="InterPro" id="IPR050338">
    <property type="entry name" value="DisA"/>
</dbReference>
<dbReference type="Proteomes" id="UP000016412">
    <property type="component" value="Unassembled WGS sequence"/>
</dbReference>
<dbReference type="Proteomes" id="UP000016646">
    <property type="component" value="Unassembled WGS sequence"/>
</dbReference>